<protein>
    <submittedName>
        <fullName evidence="1">Uncharacterized protein</fullName>
    </submittedName>
</protein>
<reference evidence="1 2" key="1">
    <citation type="submission" date="2016-10" db="EMBL/GenBank/DDBJ databases">
        <authorList>
            <person name="de Groot N.N."/>
        </authorList>
    </citation>
    <scope>NUCLEOTIDE SEQUENCE [LARGE SCALE GENOMIC DNA]</scope>
    <source>
        <strain evidence="1 2">CGMCC 4.5681</strain>
    </source>
</reference>
<evidence type="ECO:0000313" key="2">
    <source>
        <dbReference type="Proteomes" id="UP000198683"/>
    </source>
</evidence>
<evidence type="ECO:0000313" key="1">
    <source>
        <dbReference type="EMBL" id="SDL65897.1"/>
    </source>
</evidence>
<keyword evidence="2" id="KW-1185">Reference proteome</keyword>
<sequence length="35" mass="3953">MDEGANLVWLLDPEQVDLLAVHRSYFEGPAARIRA</sequence>
<name>A0A1G9LVZ9_9ACTN</name>
<dbReference type="AlphaFoldDB" id="A0A1G9LVZ9"/>
<dbReference type="Proteomes" id="UP000198683">
    <property type="component" value="Unassembled WGS sequence"/>
</dbReference>
<dbReference type="EMBL" id="FNFB01000026">
    <property type="protein sequence ID" value="SDL65897.1"/>
    <property type="molecule type" value="Genomic_DNA"/>
</dbReference>
<accession>A0A1G9LVZ9</accession>
<proteinExistence type="predicted"/>
<organism evidence="1 2">
    <name type="scientific">Nonomuraea maritima</name>
    <dbReference type="NCBI Taxonomy" id="683260"/>
    <lineage>
        <taxon>Bacteria</taxon>
        <taxon>Bacillati</taxon>
        <taxon>Actinomycetota</taxon>
        <taxon>Actinomycetes</taxon>
        <taxon>Streptosporangiales</taxon>
        <taxon>Streptosporangiaceae</taxon>
        <taxon>Nonomuraea</taxon>
    </lineage>
</organism>
<gene>
    <name evidence="1" type="ORF">SAMN05421874_12642</name>
</gene>